<comment type="caution">
    <text evidence="1">The sequence shown here is derived from an EMBL/GenBank/DDBJ whole genome shotgun (WGS) entry which is preliminary data.</text>
</comment>
<accession>A0A7W7S395</accession>
<keyword evidence="1" id="KW-0418">Kinase</keyword>
<sequence>MMTSTPKASSNTDEHGIPEFPQLERAIILITGIQASGKSTVAQALAERLPHSVHVRGDQFRRMVVNGRADMTSAASEEAVRQLRLRHQLTAHVSDGYFQAGFTVVAQDVILGEHLAETIAQIRSTPLLVVVLAPGPDTVLAREAVRTKNAYDTLTVHMLDKVLREETARLGLWIDTSFQTPAETVDEILARAWTEARIGEPPA</sequence>
<dbReference type="Proteomes" id="UP000534286">
    <property type="component" value="Unassembled WGS sequence"/>
</dbReference>
<reference evidence="1 2" key="1">
    <citation type="submission" date="2020-08" db="EMBL/GenBank/DDBJ databases">
        <title>Sequencing the genomes of 1000 actinobacteria strains.</title>
        <authorList>
            <person name="Klenk H.-P."/>
        </authorList>
    </citation>
    <scope>NUCLEOTIDE SEQUENCE [LARGE SCALE GENOMIC DNA]</scope>
    <source>
        <strain evidence="1 2">DSM 43023</strain>
    </source>
</reference>
<dbReference type="SUPFAM" id="SSF52540">
    <property type="entry name" value="P-loop containing nucleoside triphosphate hydrolases"/>
    <property type="match status" value="1"/>
</dbReference>
<evidence type="ECO:0000313" key="2">
    <source>
        <dbReference type="Proteomes" id="UP000534286"/>
    </source>
</evidence>
<evidence type="ECO:0000313" key="1">
    <source>
        <dbReference type="EMBL" id="MBB4942667.1"/>
    </source>
</evidence>
<organism evidence="1 2">
    <name type="scientific">Streptosporangium album</name>
    <dbReference type="NCBI Taxonomy" id="47479"/>
    <lineage>
        <taxon>Bacteria</taxon>
        <taxon>Bacillati</taxon>
        <taxon>Actinomycetota</taxon>
        <taxon>Actinomycetes</taxon>
        <taxon>Streptosporangiales</taxon>
        <taxon>Streptosporangiaceae</taxon>
        <taxon>Streptosporangium</taxon>
    </lineage>
</organism>
<proteinExistence type="predicted"/>
<dbReference type="EMBL" id="JACHJU010000003">
    <property type="protein sequence ID" value="MBB4942667.1"/>
    <property type="molecule type" value="Genomic_DNA"/>
</dbReference>
<keyword evidence="2" id="KW-1185">Reference proteome</keyword>
<dbReference type="Gene3D" id="3.40.50.300">
    <property type="entry name" value="P-loop containing nucleotide triphosphate hydrolases"/>
    <property type="match status" value="1"/>
</dbReference>
<gene>
    <name evidence="1" type="ORF">FHR32_007053</name>
</gene>
<keyword evidence="1" id="KW-0808">Transferase</keyword>
<dbReference type="AlphaFoldDB" id="A0A7W7S395"/>
<protein>
    <submittedName>
        <fullName evidence="1">Cytidylate kinase</fullName>
    </submittedName>
</protein>
<dbReference type="Pfam" id="PF13671">
    <property type="entry name" value="AAA_33"/>
    <property type="match status" value="1"/>
</dbReference>
<dbReference type="GO" id="GO:0016301">
    <property type="term" value="F:kinase activity"/>
    <property type="evidence" value="ECO:0007669"/>
    <property type="project" value="UniProtKB-KW"/>
</dbReference>
<name>A0A7W7S395_9ACTN</name>
<dbReference type="InterPro" id="IPR027417">
    <property type="entry name" value="P-loop_NTPase"/>
</dbReference>
<dbReference type="RefSeq" id="WP_246468089.1">
    <property type="nucleotide sequence ID" value="NZ_JACHJU010000003.1"/>
</dbReference>